<dbReference type="InterPro" id="IPR011060">
    <property type="entry name" value="RibuloseP-bd_barrel"/>
</dbReference>
<dbReference type="EMBL" id="WHYR01000009">
    <property type="protein sequence ID" value="MQL51598.1"/>
    <property type="molecule type" value="Genomic_DNA"/>
</dbReference>
<dbReference type="PANTHER" id="PTHR43406:SF1">
    <property type="entry name" value="TRYPTOPHAN SYNTHASE ALPHA CHAIN, CHLOROPLASTIC"/>
    <property type="match status" value="1"/>
</dbReference>
<dbReference type="OrthoDB" id="9804578at2"/>
<proteinExistence type="inferred from homology"/>
<dbReference type="PROSITE" id="PS00167">
    <property type="entry name" value="TRP_SYNTHASE_ALPHA"/>
    <property type="match status" value="1"/>
</dbReference>
<dbReference type="RefSeq" id="WP_152945526.1">
    <property type="nucleotide sequence ID" value="NZ_WHYR01000009.1"/>
</dbReference>
<comment type="pathway">
    <text evidence="2 9">Amino-acid biosynthesis; L-tryptophan biosynthesis; L-tryptophan from chorismate: step 5/5.</text>
</comment>
<dbReference type="AlphaFoldDB" id="A0A6N7IR13"/>
<dbReference type="UniPathway" id="UPA00035">
    <property type="reaction ID" value="UER00044"/>
</dbReference>
<evidence type="ECO:0000256" key="8">
    <source>
        <dbReference type="ARBA" id="ARBA00049047"/>
    </source>
</evidence>
<name>A0A6N7IR13_9FIRM</name>
<evidence type="ECO:0000256" key="1">
    <source>
        <dbReference type="ARBA" id="ARBA00003365"/>
    </source>
</evidence>
<keyword evidence="12" id="KW-1185">Reference proteome</keyword>
<sequence length="270" mass="28115">MSENRITLCLAGLARRGKKGLITYITAGDPDLAATARLVETMVSAGADMVEIGIPFSDPVADGPVIQQASARALAKGVRVREIIRMCAAVRQRVTAPLILMTYYNPVFQYGLADFARDAASAGVDGLIVPDLPIEESGELLGHTDQYGLALIPLAAPTSTAARLAAMAPLARGFVYCVSVTGVTGARQEIHTDLAKFMHRVRQYISLPAAIGFGISGPESAARVAPHCDALVVGSAIVNLVARAKGSDPAPAVAALVGEIRKAIDGMVKA</sequence>
<evidence type="ECO:0000313" key="11">
    <source>
        <dbReference type="EMBL" id="MQL51598.1"/>
    </source>
</evidence>
<comment type="subunit">
    <text evidence="3 9">Tetramer of two alpha and two beta chains.</text>
</comment>
<feature type="active site" description="Proton acceptor" evidence="9">
    <location>
        <position position="51"/>
    </location>
</feature>
<evidence type="ECO:0000256" key="2">
    <source>
        <dbReference type="ARBA" id="ARBA00004733"/>
    </source>
</evidence>
<dbReference type="PANTHER" id="PTHR43406">
    <property type="entry name" value="TRYPTOPHAN SYNTHASE, ALPHA CHAIN"/>
    <property type="match status" value="1"/>
</dbReference>
<keyword evidence="6 9" id="KW-0057">Aromatic amino acid biosynthesis</keyword>
<dbReference type="FunFam" id="3.20.20.70:FF:000037">
    <property type="entry name" value="Tryptophan synthase alpha chain"/>
    <property type="match status" value="1"/>
</dbReference>
<evidence type="ECO:0000256" key="5">
    <source>
        <dbReference type="ARBA" id="ARBA00022822"/>
    </source>
</evidence>
<dbReference type="EC" id="4.2.1.20" evidence="9"/>
<evidence type="ECO:0000256" key="9">
    <source>
        <dbReference type="HAMAP-Rule" id="MF_00131"/>
    </source>
</evidence>
<dbReference type="InterPro" id="IPR018204">
    <property type="entry name" value="Trp_synthase_alpha_AS"/>
</dbReference>
<keyword evidence="4 9" id="KW-0028">Amino-acid biosynthesis</keyword>
<dbReference type="InterPro" id="IPR013785">
    <property type="entry name" value="Aldolase_TIM"/>
</dbReference>
<comment type="catalytic activity">
    <reaction evidence="8 9">
        <text>(1S,2R)-1-C-(indol-3-yl)glycerol 3-phosphate + L-serine = D-glyceraldehyde 3-phosphate + L-tryptophan + H2O</text>
        <dbReference type="Rhea" id="RHEA:10532"/>
        <dbReference type="ChEBI" id="CHEBI:15377"/>
        <dbReference type="ChEBI" id="CHEBI:33384"/>
        <dbReference type="ChEBI" id="CHEBI:57912"/>
        <dbReference type="ChEBI" id="CHEBI:58866"/>
        <dbReference type="ChEBI" id="CHEBI:59776"/>
        <dbReference type="EC" id="4.2.1.20"/>
    </reaction>
</comment>
<organism evidence="11 12">
    <name type="scientific">Desulfofundulus thermobenzoicus</name>
    <dbReference type="NCBI Taxonomy" id="29376"/>
    <lineage>
        <taxon>Bacteria</taxon>
        <taxon>Bacillati</taxon>
        <taxon>Bacillota</taxon>
        <taxon>Clostridia</taxon>
        <taxon>Eubacteriales</taxon>
        <taxon>Peptococcaceae</taxon>
        <taxon>Desulfofundulus</taxon>
    </lineage>
</organism>
<evidence type="ECO:0000256" key="4">
    <source>
        <dbReference type="ARBA" id="ARBA00022605"/>
    </source>
</evidence>
<dbReference type="SUPFAM" id="SSF51366">
    <property type="entry name" value="Ribulose-phoshate binding barrel"/>
    <property type="match status" value="1"/>
</dbReference>
<gene>
    <name evidence="9" type="primary">trpA</name>
    <name evidence="11" type="ORF">GFC01_04840</name>
</gene>
<dbReference type="InterPro" id="IPR002028">
    <property type="entry name" value="Trp_synthase_suA"/>
</dbReference>
<evidence type="ECO:0000256" key="10">
    <source>
        <dbReference type="RuleBase" id="RU003662"/>
    </source>
</evidence>
<keyword evidence="7 9" id="KW-0456">Lyase</keyword>
<keyword evidence="5 9" id="KW-0822">Tryptophan biosynthesis</keyword>
<dbReference type="GO" id="GO:0004834">
    <property type="term" value="F:tryptophan synthase activity"/>
    <property type="evidence" value="ECO:0007669"/>
    <property type="project" value="UniProtKB-UniRule"/>
</dbReference>
<feature type="active site" description="Proton acceptor" evidence="9">
    <location>
        <position position="62"/>
    </location>
</feature>
<comment type="similarity">
    <text evidence="9 10">Belongs to the TrpA family.</text>
</comment>
<dbReference type="Gene3D" id="3.20.20.70">
    <property type="entry name" value="Aldolase class I"/>
    <property type="match status" value="1"/>
</dbReference>
<protein>
    <recommendedName>
        <fullName evidence="9">Tryptophan synthase alpha chain</fullName>
        <ecNumber evidence="9">4.2.1.20</ecNumber>
    </recommendedName>
</protein>
<dbReference type="CDD" id="cd04724">
    <property type="entry name" value="Tryptophan_synthase_alpha"/>
    <property type="match status" value="1"/>
</dbReference>
<dbReference type="GO" id="GO:0005829">
    <property type="term" value="C:cytosol"/>
    <property type="evidence" value="ECO:0007669"/>
    <property type="project" value="TreeGrafter"/>
</dbReference>
<comment type="caution">
    <text evidence="11">The sequence shown here is derived from an EMBL/GenBank/DDBJ whole genome shotgun (WGS) entry which is preliminary data.</text>
</comment>
<dbReference type="HAMAP" id="MF_00131">
    <property type="entry name" value="Trp_synth_alpha"/>
    <property type="match status" value="1"/>
</dbReference>
<dbReference type="NCBIfam" id="TIGR00262">
    <property type="entry name" value="trpA"/>
    <property type="match status" value="1"/>
</dbReference>
<evidence type="ECO:0000256" key="7">
    <source>
        <dbReference type="ARBA" id="ARBA00023239"/>
    </source>
</evidence>
<evidence type="ECO:0000256" key="3">
    <source>
        <dbReference type="ARBA" id="ARBA00011270"/>
    </source>
</evidence>
<accession>A0A6N7IR13</accession>
<comment type="function">
    <text evidence="1 9">The alpha subunit is responsible for the aldol cleavage of indoleglycerol phosphate to indole and glyceraldehyde 3-phosphate.</text>
</comment>
<dbReference type="Pfam" id="PF00290">
    <property type="entry name" value="Trp_syntA"/>
    <property type="match status" value="1"/>
</dbReference>
<reference evidence="11 12" key="1">
    <citation type="submission" date="2019-10" db="EMBL/GenBank/DDBJ databases">
        <title>Comparative genomics of sulfur disproportionating microorganisms.</title>
        <authorList>
            <person name="Ward L.M."/>
            <person name="Bertran E."/>
            <person name="Johnston D."/>
        </authorList>
    </citation>
    <scope>NUCLEOTIDE SEQUENCE [LARGE SCALE GENOMIC DNA]</scope>
    <source>
        <strain evidence="11 12">DSM 14055</strain>
    </source>
</reference>
<evidence type="ECO:0000256" key="6">
    <source>
        <dbReference type="ARBA" id="ARBA00023141"/>
    </source>
</evidence>
<dbReference type="Proteomes" id="UP000441717">
    <property type="component" value="Unassembled WGS sequence"/>
</dbReference>
<evidence type="ECO:0000313" key="12">
    <source>
        <dbReference type="Proteomes" id="UP000441717"/>
    </source>
</evidence>